<gene>
    <name evidence="2" type="ORF">SLS63_008646</name>
</gene>
<feature type="signal peptide" evidence="1">
    <location>
        <begin position="1"/>
        <end position="29"/>
    </location>
</feature>
<dbReference type="Proteomes" id="UP001430848">
    <property type="component" value="Unassembled WGS sequence"/>
</dbReference>
<reference evidence="2 3" key="1">
    <citation type="submission" date="2024-02" db="EMBL/GenBank/DDBJ databases">
        <title>De novo assembly and annotation of 12 fungi associated with fruit tree decline syndrome in Ontario, Canada.</title>
        <authorList>
            <person name="Sulman M."/>
            <person name="Ellouze W."/>
            <person name="Ilyukhin E."/>
        </authorList>
    </citation>
    <scope>NUCLEOTIDE SEQUENCE [LARGE SCALE GENOMIC DNA]</scope>
    <source>
        <strain evidence="2 3">M169</strain>
    </source>
</reference>
<evidence type="ECO:0000313" key="3">
    <source>
        <dbReference type="Proteomes" id="UP001430848"/>
    </source>
</evidence>
<evidence type="ECO:0000256" key="1">
    <source>
        <dbReference type="SAM" id="SignalP"/>
    </source>
</evidence>
<keyword evidence="1" id="KW-0732">Signal</keyword>
<protein>
    <submittedName>
        <fullName evidence="2">Uncharacterized protein</fullName>
    </submittedName>
</protein>
<organism evidence="2 3">
    <name type="scientific">Diaporthe eres</name>
    <name type="common">Phomopsis oblonga</name>
    <dbReference type="NCBI Taxonomy" id="83184"/>
    <lineage>
        <taxon>Eukaryota</taxon>
        <taxon>Fungi</taxon>
        <taxon>Dikarya</taxon>
        <taxon>Ascomycota</taxon>
        <taxon>Pezizomycotina</taxon>
        <taxon>Sordariomycetes</taxon>
        <taxon>Sordariomycetidae</taxon>
        <taxon>Diaporthales</taxon>
        <taxon>Diaporthaceae</taxon>
        <taxon>Diaporthe</taxon>
        <taxon>Diaporthe eres species complex</taxon>
    </lineage>
</organism>
<keyword evidence="3" id="KW-1185">Reference proteome</keyword>
<name>A0ABR1P258_DIAER</name>
<comment type="caution">
    <text evidence="2">The sequence shown here is derived from an EMBL/GenBank/DDBJ whole genome shotgun (WGS) entry which is preliminary data.</text>
</comment>
<dbReference type="EMBL" id="JAKNSF020000056">
    <property type="protein sequence ID" value="KAK7724666.1"/>
    <property type="molecule type" value="Genomic_DNA"/>
</dbReference>
<proteinExistence type="predicted"/>
<evidence type="ECO:0000313" key="2">
    <source>
        <dbReference type="EMBL" id="KAK7724666.1"/>
    </source>
</evidence>
<feature type="chain" id="PRO_5046146217" evidence="1">
    <location>
        <begin position="30"/>
        <end position="100"/>
    </location>
</feature>
<sequence>MLLSLDRPSPPAAAAAATLLLLLLDAAAGDEELVAVTPGPVSAEVMVNVNELSVAVLLAGESMRVTVKLAGFVDSAEVLGRTQVVVVEEEQPWRKSDNLA</sequence>
<accession>A0ABR1P258</accession>